<dbReference type="Proteomes" id="UP000639396">
    <property type="component" value="Unassembled WGS sequence"/>
</dbReference>
<organism evidence="2 3">
    <name type="scientific">Paenibacillus oceani</name>
    <dbReference type="NCBI Taxonomy" id="2772510"/>
    <lineage>
        <taxon>Bacteria</taxon>
        <taxon>Bacillati</taxon>
        <taxon>Bacillota</taxon>
        <taxon>Bacilli</taxon>
        <taxon>Bacillales</taxon>
        <taxon>Paenibacillaceae</taxon>
        <taxon>Paenibacillus</taxon>
    </lineage>
</organism>
<comment type="caution">
    <text evidence="2">The sequence shown here is derived from an EMBL/GenBank/DDBJ whole genome shotgun (WGS) entry which is preliminary data.</text>
</comment>
<dbReference type="SUPFAM" id="SSF56112">
    <property type="entry name" value="Protein kinase-like (PK-like)"/>
    <property type="match status" value="1"/>
</dbReference>
<dbReference type="EMBL" id="JACXJA010000016">
    <property type="protein sequence ID" value="MBD2863032.1"/>
    <property type="molecule type" value="Genomic_DNA"/>
</dbReference>
<dbReference type="PANTHER" id="PTHR41283:SF1">
    <property type="entry name" value="AMINOGLYCOSIDE PHOSPHOTRANSFERASE DOMAIN-CONTAINING PROTEIN"/>
    <property type="match status" value="1"/>
</dbReference>
<accession>A0A927CAJ2</accession>
<proteinExistence type="predicted"/>
<dbReference type="InterPro" id="IPR011009">
    <property type="entry name" value="Kinase-like_dom_sf"/>
</dbReference>
<keyword evidence="3" id="KW-1185">Reference proteome</keyword>
<sequence length="305" mass="35310">MEERIRKLLKELRQQAEFDRHEVVAKGHSDAVKLALFRDGLPAYLLRIYRLDTYSRRKNEHDFIRQHYTNGVRCQKPIALEAWPELQLCGLLLTYMEGESGEVVLPGLSSEEQILQGEAAGKELRTIHTVVPETEINGYERRYVKYLDKKRKFGELGLRFHKQSELEAYIERSFGLLRDSPVCFQHDDYHPSNLIFRDGRLEGVIDFSRFDWGDPWEEFFKLPKYTCAVSRLFAAGQISGYFDGKIPDRFWEKYNLFVALNQHATLLGSSSNGKVQQALEKIETTIEGHDFAGGGPPAWFRETSI</sequence>
<evidence type="ECO:0000313" key="3">
    <source>
        <dbReference type="Proteomes" id="UP000639396"/>
    </source>
</evidence>
<dbReference type="RefSeq" id="WP_190928466.1">
    <property type="nucleotide sequence ID" value="NZ_JACXJA010000016.1"/>
</dbReference>
<evidence type="ECO:0000259" key="1">
    <source>
        <dbReference type="Pfam" id="PF01636"/>
    </source>
</evidence>
<gene>
    <name evidence="2" type="ORF">IDH45_13650</name>
</gene>
<evidence type="ECO:0000313" key="2">
    <source>
        <dbReference type="EMBL" id="MBD2863032.1"/>
    </source>
</evidence>
<dbReference type="PANTHER" id="PTHR41283">
    <property type="entry name" value="AMINOGLYCOSIDE PHOSPHOTRANSFERASE"/>
    <property type="match status" value="1"/>
</dbReference>
<protein>
    <submittedName>
        <fullName evidence="2">Aminoglycoside phosphotransferase family protein</fullName>
    </submittedName>
</protein>
<dbReference type="Gene3D" id="3.90.1200.10">
    <property type="match status" value="1"/>
</dbReference>
<reference evidence="2" key="1">
    <citation type="submission" date="2020-09" db="EMBL/GenBank/DDBJ databases">
        <title>A novel bacterium of genus Paenibacillus, isolated from South China Sea.</title>
        <authorList>
            <person name="Huang H."/>
            <person name="Mo K."/>
            <person name="Hu Y."/>
        </authorList>
    </citation>
    <scope>NUCLEOTIDE SEQUENCE</scope>
    <source>
        <strain evidence="2">IB182363</strain>
    </source>
</reference>
<name>A0A927CAJ2_9BACL</name>
<dbReference type="Pfam" id="PF01636">
    <property type="entry name" value="APH"/>
    <property type="match status" value="1"/>
</dbReference>
<dbReference type="AlphaFoldDB" id="A0A927CAJ2"/>
<feature type="domain" description="Aminoglycoside phosphotransferase" evidence="1">
    <location>
        <begin position="24"/>
        <end position="242"/>
    </location>
</feature>
<dbReference type="InterPro" id="IPR002575">
    <property type="entry name" value="Aminoglycoside_PTrfase"/>
</dbReference>